<sequence>MPSALLTARALTAAAAIASACALTRVTGVDDFTGATARSTTARGDSTTTTTLCTFEARLPSDCACAAALRPPSPRAGGGILFPSLSPGVNAFYCSDALLRDDDDDDDDDDDANGDALALAQLSVLVECEKGCAATTPPLSLAAVTPPPTHARGGLHRHHLGSLKVERRRRTTLATYASTAAAERKDAAPLATSPPPPPPTTTTTTTTTTRASLASNAVKALAAVVILVVLPARRDLLELVVHVYEPALRLAREVALVVVGAVALVALAAETALKTCYHYCRGSHYCRRKLSPS</sequence>
<dbReference type="GeneID" id="9685802"/>
<keyword evidence="4" id="KW-1185">Reference proteome</keyword>
<dbReference type="Proteomes" id="UP000001876">
    <property type="component" value="Unassembled WGS sequence"/>
</dbReference>
<dbReference type="KEGG" id="mpp:MICPUCDRAFT_60088"/>
<proteinExistence type="predicted"/>
<evidence type="ECO:0000313" key="4">
    <source>
        <dbReference type="Proteomes" id="UP000001876"/>
    </source>
</evidence>
<reference evidence="3 4" key="1">
    <citation type="journal article" date="2009" name="Science">
        <title>Green evolution and dynamic adaptations revealed by genomes of the marine picoeukaryotes Micromonas.</title>
        <authorList>
            <person name="Worden A.Z."/>
            <person name="Lee J.H."/>
            <person name="Mock T."/>
            <person name="Rouze P."/>
            <person name="Simmons M.P."/>
            <person name="Aerts A.L."/>
            <person name="Allen A.E."/>
            <person name="Cuvelier M.L."/>
            <person name="Derelle E."/>
            <person name="Everett M.V."/>
            <person name="Foulon E."/>
            <person name="Grimwood J."/>
            <person name="Gundlach H."/>
            <person name="Henrissat B."/>
            <person name="Napoli C."/>
            <person name="McDonald S.M."/>
            <person name="Parker M.S."/>
            <person name="Rombauts S."/>
            <person name="Salamov A."/>
            <person name="Von Dassow P."/>
            <person name="Badger J.H."/>
            <person name="Coutinho P.M."/>
            <person name="Demir E."/>
            <person name="Dubchak I."/>
            <person name="Gentemann C."/>
            <person name="Eikrem W."/>
            <person name="Gready J.E."/>
            <person name="John U."/>
            <person name="Lanier W."/>
            <person name="Lindquist E.A."/>
            <person name="Lucas S."/>
            <person name="Mayer K.F."/>
            <person name="Moreau H."/>
            <person name="Not F."/>
            <person name="Otillar R."/>
            <person name="Panaud O."/>
            <person name="Pangilinan J."/>
            <person name="Paulsen I."/>
            <person name="Piegu B."/>
            <person name="Poliakov A."/>
            <person name="Robbens S."/>
            <person name="Schmutz J."/>
            <person name="Toulza E."/>
            <person name="Wyss T."/>
            <person name="Zelensky A."/>
            <person name="Zhou K."/>
            <person name="Armbrust E.V."/>
            <person name="Bhattacharya D."/>
            <person name="Goodenough U.W."/>
            <person name="Van de Peer Y."/>
            <person name="Grigoriev I.V."/>
        </authorList>
    </citation>
    <scope>NUCLEOTIDE SEQUENCE [LARGE SCALE GENOMIC DNA]</scope>
    <source>
        <strain evidence="3 4">CCMP1545</strain>
    </source>
</reference>
<evidence type="ECO:0000256" key="1">
    <source>
        <dbReference type="SAM" id="MobiDB-lite"/>
    </source>
</evidence>
<gene>
    <name evidence="3" type="ORF">MICPUCDRAFT_60088</name>
</gene>
<name>C1MXA8_MICPC</name>
<accession>C1MXA8</accession>
<organism evidence="4">
    <name type="scientific">Micromonas pusilla (strain CCMP1545)</name>
    <name type="common">Picoplanktonic green alga</name>
    <dbReference type="NCBI Taxonomy" id="564608"/>
    <lineage>
        <taxon>Eukaryota</taxon>
        <taxon>Viridiplantae</taxon>
        <taxon>Chlorophyta</taxon>
        <taxon>Mamiellophyceae</taxon>
        <taxon>Mamiellales</taxon>
        <taxon>Mamiellaceae</taxon>
        <taxon>Micromonas</taxon>
    </lineage>
</organism>
<feature type="chain" id="PRO_5002912222" evidence="2">
    <location>
        <begin position="29"/>
        <end position="293"/>
    </location>
</feature>
<feature type="region of interest" description="Disordered" evidence="1">
    <location>
        <begin position="180"/>
        <end position="208"/>
    </location>
</feature>
<dbReference type="RefSeq" id="XP_003060660.1">
    <property type="nucleotide sequence ID" value="XM_003060614.1"/>
</dbReference>
<evidence type="ECO:0000256" key="2">
    <source>
        <dbReference type="SAM" id="SignalP"/>
    </source>
</evidence>
<keyword evidence="2" id="KW-0732">Signal</keyword>
<evidence type="ECO:0000313" key="3">
    <source>
        <dbReference type="EMBL" id="EEH55429.1"/>
    </source>
</evidence>
<protein>
    <submittedName>
        <fullName evidence="3">Predicted protein</fullName>
    </submittedName>
</protein>
<dbReference type="AlphaFoldDB" id="C1MXA8"/>
<dbReference type="EMBL" id="GG663742">
    <property type="protein sequence ID" value="EEH55429.1"/>
    <property type="molecule type" value="Genomic_DNA"/>
</dbReference>
<feature type="signal peptide" evidence="2">
    <location>
        <begin position="1"/>
        <end position="28"/>
    </location>
</feature>